<organism evidence="2 3">
    <name type="scientific">Cystoisospora suis</name>
    <dbReference type="NCBI Taxonomy" id="483139"/>
    <lineage>
        <taxon>Eukaryota</taxon>
        <taxon>Sar</taxon>
        <taxon>Alveolata</taxon>
        <taxon>Apicomplexa</taxon>
        <taxon>Conoidasida</taxon>
        <taxon>Coccidia</taxon>
        <taxon>Eucoccidiorida</taxon>
        <taxon>Eimeriorina</taxon>
        <taxon>Sarcocystidae</taxon>
        <taxon>Cystoisospora</taxon>
    </lineage>
</organism>
<feature type="region of interest" description="Disordered" evidence="1">
    <location>
        <begin position="671"/>
        <end position="823"/>
    </location>
</feature>
<feature type="compositionally biased region" description="Basic and acidic residues" evidence="1">
    <location>
        <begin position="1062"/>
        <end position="1086"/>
    </location>
</feature>
<feature type="compositionally biased region" description="Polar residues" evidence="1">
    <location>
        <begin position="1213"/>
        <end position="1224"/>
    </location>
</feature>
<feature type="compositionally biased region" description="Low complexity" evidence="1">
    <location>
        <begin position="1738"/>
        <end position="1775"/>
    </location>
</feature>
<feature type="compositionally biased region" description="Gly residues" evidence="1">
    <location>
        <begin position="803"/>
        <end position="812"/>
    </location>
</feature>
<feature type="compositionally biased region" description="Basic and acidic residues" evidence="1">
    <location>
        <begin position="342"/>
        <end position="351"/>
    </location>
</feature>
<evidence type="ECO:0000313" key="2">
    <source>
        <dbReference type="EMBL" id="PHJ24882.1"/>
    </source>
</evidence>
<feature type="region of interest" description="Disordered" evidence="1">
    <location>
        <begin position="30"/>
        <end position="165"/>
    </location>
</feature>
<feature type="region of interest" description="Disordered" evidence="1">
    <location>
        <begin position="932"/>
        <end position="1113"/>
    </location>
</feature>
<feature type="compositionally biased region" description="Pro residues" evidence="1">
    <location>
        <begin position="1646"/>
        <end position="1658"/>
    </location>
</feature>
<feature type="compositionally biased region" description="Low complexity" evidence="1">
    <location>
        <begin position="105"/>
        <end position="137"/>
    </location>
</feature>
<feature type="compositionally biased region" description="Low complexity" evidence="1">
    <location>
        <begin position="370"/>
        <end position="380"/>
    </location>
</feature>
<feature type="region of interest" description="Disordered" evidence="1">
    <location>
        <begin position="1560"/>
        <end position="1581"/>
    </location>
</feature>
<evidence type="ECO:0000313" key="3">
    <source>
        <dbReference type="Proteomes" id="UP000221165"/>
    </source>
</evidence>
<keyword evidence="3" id="KW-1185">Reference proteome</keyword>
<feature type="region of interest" description="Disordered" evidence="1">
    <location>
        <begin position="314"/>
        <end position="490"/>
    </location>
</feature>
<sequence length="1971" mass="203362">MAPPSPSRTASSCTSFQSSAVVCTTTSSVFAPPSLSSLSSSNNSTESNRYPSSASLSSSSSSPPSTTHQTSPLANGSKGIVGKTPTILSGKGGSQEGMPGNKLFSAPGASSSLPTSSSAVLPSASSSSSSSSGSSSSSPPPLPTHSTVPTTAAAAAAPVPQRQLRTRPVDAAKKLLVIRRYEDVEQLAEEEGVRIDPIQLGFLSPTEFIDEEFSAASTSASSGHGGGAGGGSKKKKQKRIVVPPIHIETSHDAQLKNFIRPDHYIRFELHRDQPTGLRLSDGTIVHYDMLREDEIFVENLNRRVALYAPPSLLTSPDLFTLPSDEDEEFSRKLQDGGDDNNLETKTRHDSSGKTSSLPNGKGEGGSQPEGVDVSGSVSGSLQTGGVGGSEREKDHRGHSQFPNDNKREKSDMSTSSSSDSDKKGIDNVNHKRQDYHGSPSYGSDTRNEGGGAVGEGEGQEAESLPVCNGVNTSSGSSSSSGRSIVGMPGGGGKLMRKDLVLSETAFVKLIDAFEKETHAKGGNENSLTHKEAIKIARENLKLDLHSVLVKQVQAYWIEKRQKLGKPLLRHFWPACSPSDVSPLAVFRPRQVGREKMTLRKQKRVGKDTLLRAERLLEDIKVVERLLRRMRCRDEKKEQLLEVQHLIFDQTRFELSDPLYRHPLWDSFREKVTKASDRQSTRKRHRTSSERRSRMVKKNEEEESAAAQGTNSLRRTTETKSAGPSASSSSATCTSEVNSGPSSLASSRQPSSEPGGQAAVKTSSRSHSSHSRRREKAGQSTATGDEQGGGEPTGRFVGEEEGLDGGVQGSGGEGFEEEKERTDQDALAVAMKDVDRILGDDAPPWVAWFHKENPHFRSSSSSSYFPSVSTFPYLTSFSSTSPAPPSLVPPPPPFLNSPSAESPSSSPFTFCRLVRRRGRGGRLWLDRLVRRPLISSSSPPPLGYSPYLSSRRSRLSPFAKASPPLVKENDQDYRNSQGADNDDEETGSQQRGHSLLLHGSGGHSGSATSNSTGDPLLSPHVHVKSDTGEQQTLMMMSSTSGSSSRRDEPNDVSSKRTSGPGVEGDKGAGRKKHGSDTKKNGLCEGGERQFSSYDSRRLSGANGRAHNGESSWQGGVSARRMMMAAWPPQQGLYIQPRRDEEGGGTDCYAPPFATAEGVDAPETTEGLQVFSIHRQAVQQERIAAAAASFAASTTIPEPSSSFSSSPSHCSTFLQAPSHVTSSSSRPLLLTGPPMDAQSSASVVPQHPSQAGFSSLEALHPSQMNTQAGGFHSLSPHPSFHIAATPSLLPASSGSVAPPQASYYGMSIHPAHALPPGSLAPQFVTRGGGIGAASSSLVVDAQNPQGGHIYFQGTAGEGPGVVSHPSLSPAPNRQHTVQAFYARPGVSSSSSVPHSGGGGTGGGDTQQGGGGLPSSFSSAGGSSEGVVRVSSLGSGGGSAYSSQPPGGGTVPHASSVYTPQRTVLPGTPDGRGDPSVTGGSSGGGGAGNVHESGPGSYKIPRAGDPGTGGAGSNENAAAVGQNNTGVMFSSRTLNDSLPGVVGGPAGSAAGGGATGSALHSPAGVYTTGAPPRLVGSGTPNENPSVLLTSGPSLNSSTAIAGGGTSTPLLVGGGGGEEYRQQLALQQQALQQQAGYFYYSCYGGAPVAPPSQQPPGHPPAPGGGGVQAYAYPPPNFPYQRPGGVSGSNSHGDQSAGSISGAPPPGEDANAAASRTGRQSGYNNFKVAPKSSGGGGGGGAVPSGAGRESVANSSAPPSPHPSSVDPNGMSASSPGAALPGGPPHGYASSPYAPSFPPSSHPHPCSPPPPSAPGQVGGYTDYYYYYYGKHPQGGHPLTTNPEAFASRASQHQQQQNHTAPHHPAGGVAVLQSNLQNNASSNPGSNFGGGPLHLNMGVATDGSSNPPNAVLGGAPQPGLAHQGGQSGGGGVVAYGSGTTSSQVGSGGGCESMPKARFPDGPGVASQQPPLNVSEQGG</sequence>
<gene>
    <name evidence="2" type="ORF">CSUI_001263</name>
</gene>
<dbReference type="OrthoDB" id="332478at2759"/>
<feature type="compositionally biased region" description="Low complexity" evidence="1">
    <location>
        <begin position="895"/>
        <end position="906"/>
    </location>
</feature>
<feature type="compositionally biased region" description="Low complexity" evidence="1">
    <location>
        <begin position="1865"/>
        <end position="1879"/>
    </location>
</feature>
<feature type="region of interest" description="Disordered" evidence="1">
    <location>
        <begin position="1213"/>
        <end position="1246"/>
    </location>
</feature>
<feature type="compositionally biased region" description="Low complexity" evidence="1">
    <location>
        <begin position="144"/>
        <end position="160"/>
    </location>
</feature>
<dbReference type="Proteomes" id="UP000221165">
    <property type="component" value="Unassembled WGS sequence"/>
</dbReference>
<dbReference type="EMBL" id="MIGC01000500">
    <property type="protein sequence ID" value="PHJ24882.1"/>
    <property type="molecule type" value="Genomic_DNA"/>
</dbReference>
<feature type="compositionally biased region" description="Low complexity" evidence="1">
    <location>
        <begin position="473"/>
        <end position="483"/>
    </location>
</feature>
<feature type="compositionally biased region" description="Polar residues" evidence="1">
    <location>
        <begin position="1235"/>
        <end position="1246"/>
    </location>
</feature>
<feature type="compositionally biased region" description="Low complexity" evidence="1">
    <location>
        <begin position="1927"/>
        <end position="1937"/>
    </location>
</feature>
<feature type="compositionally biased region" description="Low complexity" evidence="1">
    <location>
        <begin position="1033"/>
        <end position="1042"/>
    </location>
</feature>
<feature type="region of interest" description="Disordered" evidence="1">
    <location>
        <begin position="1829"/>
        <end position="1971"/>
    </location>
</feature>
<feature type="compositionally biased region" description="Gly residues" evidence="1">
    <location>
        <begin position="1393"/>
        <end position="1410"/>
    </location>
</feature>
<feature type="compositionally biased region" description="Polar residues" evidence="1">
    <location>
        <begin position="1683"/>
        <end position="1694"/>
    </location>
</feature>
<evidence type="ECO:0000256" key="1">
    <source>
        <dbReference type="SAM" id="MobiDB-lite"/>
    </source>
</evidence>
<feature type="compositionally biased region" description="Pro residues" evidence="1">
    <location>
        <begin position="1789"/>
        <end position="1807"/>
    </location>
</feature>
<proteinExistence type="predicted"/>
<feature type="compositionally biased region" description="Basic and acidic residues" evidence="1">
    <location>
        <begin position="419"/>
        <end position="435"/>
    </location>
</feature>
<feature type="compositionally biased region" description="Low complexity" evidence="1">
    <location>
        <begin position="1411"/>
        <end position="1430"/>
    </location>
</feature>
<feature type="compositionally biased region" description="Polar residues" evidence="1">
    <location>
        <begin position="1832"/>
        <end position="1853"/>
    </location>
</feature>
<name>A0A2C6LD03_9APIC</name>
<feature type="compositionally biased region" description="Basic and acidic residues" evidence="1">
    <location>
        <begin position="686"/>
        <end position="699"/>
    </location>
</feature>
<feature type="compositionally biased region" description="Gly residues" evidence="1">
    <location>
        <begin position="1728"/>
        <end position="1737"/>
    </location>
</feature>
<feature type="region of interest" description="Disordered" evidence="1">
    <location>
        <begin position="1383"/>
        <end position="1515"/>
    </location>
</feature>
<feature type="region of interest" description="Disordered" evidence="1">
    <location>
        <begin position="1646"/>
        <end position="1809"/>
    </location>
</feature>
<comment type="caution">
    <text evidence="2">The sequence shown here is derived from an EMBL/GenBank/DDBJ whole genome shotgun (WGS) entry which is preliminary data.</text>
</comment>
<feature type="region of interest" description="Disordered" evidence="1">
    <location>
        <begin position="1349"/>
        <end position="1370"/>
    </location>
</feature>
<reference evidence="2 3" key="1">
    <citation type="journal article" date="2017" name="Int. J. Parasitol.">
        <title>The genome of the protozoan parasite Cystoisospora suis and a reverse vaccinology approach to identify vaccine candidates.</title>
        <authorList>
            <person name="Palmieri N."/>
            <person name="Shrestha A."/>
            <person name="Ruttkowski B."/>
            <person name="Beck T."/>
            <person name="Vogl C."/>
            <person name="Tomley F."/>
            <person name="Blake D.P."/>
            <person name="Joachim A."/>
        </authorList>
    </citation>
    <scope>NUCLEOTIDE SEQUENCE [LARGE SCALE GENOMIC DNA]</scope>
    <source>
        <strain evidence="2 3">Wien I</strain>
    </source>
</reference>
<feature type="compositionally biased region" description="Polar residues" evidence="1">
    <location>
        <begin position="1958"/>
        <end position="1971"/>
    </location>
</feature>
<dbReference type="RefSeq" id="XP_067926554.1">
    <property type="nucleotide sequence ID" value="XM_068061469.1"/>
</dbReference>
<feature type="compositionally biased region" description="Low complexity" evidence="1">
    <location>
        <begin position="718"/>
        <end position="753"/>
    </location>
</feature>
<feature type="compositionally biased region" description="Low complexity" evidence="1">
    <location>
        <begin position="1383"/>
        <end position="1392"/>
    </location>
</feature>
<dbReference type="GeneID" id="94424680"/>
<feature type="region of interest" description="Disordered" evidence="1">
    <location>
        <begin position="877"/>
        <end position="910"/>
    </location>
</feature>
<feature type="compositionally biased region" description="Low complexity" evidence="1">
    <location>
        <begin position="30"/>
        <end position="44"/>
    </location>
</feature>
<dbReference type="VEuPathDB" id="ToxoDB:CSUI_001263"/>
<feature type="compositionally biased region" description="Pro residues" evidence="1">
    <location>
        <begin position="881"/>
        <end position="894"/>
    </location>
</feature>
<feature type="region of interest" description="Disordered" evidence="1">
    <location>
        <begin position="215"/>
        <end position="238"/>
    </location>
</feature>
<accession>A0A2C6LD03</accession>
<feature type="compositionally biased region" description="Low complexity" evidence="1">
    <location>
        <begin position="51"/>
        <end position="72"/>
    </location>
</feature>
<protein>
    <submittedName>
        <fullName evidence="2">Enhancer of polycomb-like protein</fullName>
    </submittedName>
</protein>